<reference evidence="2 3" key="1">
    <citation type="submission" date="2017-07" db="EMBL/GenBank/DDBJ databases">
        <title>Genomes of Fischerella (Mastigocladus) sp. strains.</title>
        <authorList>
            <person name="Miller S.R."/>
        </authorList>
    </citation>
    <scope>NUCLEOTIDE SEQUENCE [LARGE SCALE GENOMIC DNA]</scope>
    <source>
        <strain evidence="2 3">CCMEE 5268</strain>
    </source>
</reference>
<keyword evidence="1" id="KW-0732">Signal</keyword>
<comment type="caution">
    <text evidence="2">The sequence shown here is derived from an EMBL/GenBank/DDBJ whole genome shotgun (WGS) entry which is preliminary data.</text>
</comment>
<feature type="chain" id="PRO_5014911621" evidence="1">
    <location>
        <begin position="24"/>
        <end position="114"/>
    </location>
</feature>
<organism evidence="2 3">
    <name type="scientific">Fischerella thermalis CCMEE 5268</name>
    <dbReference type="NCBI Taxonomy" id="2019662"/>
    <lineage>
        <taxon>Bacteria</taxon>
        <taxon>Bacillati</taxon>
        <taxon>Cyanobacteriota</taxon>
        <taxon>Cyanophyceae</taxon>
        <taxon>Nostocales</taxon>
        <taxon>Hapalosiphonaceae</taxon>
        <taxon>Fischerella</taxon>
    </lineage>
</organism>
<feature type="signal peptide" evidence="1">
    <location>
        <begin position="1"/>
        <end position="23"/>
    </location>
</feature>
<protein>
    <submittedName>
        <fullName evidence="2">Uncharacterized protein</fullName>
    </submittedName>
</protein>
<proteinExistence type="predicted"/>
<evidence type="ECO:0000256" key="1">
    <source>
        <dbReference type="SAM" id="SignalP"/>
    </source>
</evidence>
<evidence type="ECO:0000313" key="2">
    <source>
        <dbReference type="EMBL" id="PMB00111.1"/>
    </source>
</evidence>
<dbReference type="Proteomes" id="UP000235025">
    <property type="component" value="Unassembled WGS sequence"/>
</dbReference>
<dbReference type="AlphaFoldDB" id="A0A2N6KK79"/>
<name>A0A2N6KK79_9CYAN</name>
<evidence type="ECO:0000313" key="3">
    <source>
        <dbReference type="Proteomes" id="UP000235025"/>
    </source>
</evidence>
<accession>A0A2N6KK79</accession>
<sequence>MFNKYFGFFATVSVTLAPMAAFAQLPYDPVRAFNQQSQSIISDYQRTINNIEAQSAVSPGYQPAGQYNVYITPPGNYNGSMYTAPYSWVNWFNNYGHKWMPRITNRSHQEIYGY</sequence>
<dbReference type="RefSeq" id="WP_102171631.1">
    <property type="nucleotide sequence ID" value="NZ_NMQA01000048.1"/>
</dbReference>
<gene>
    <name evidence="2" type="ORF">CEN50_04470</name>
</gene>
<dbReference type="EMBL" id="NMQA01000048">
    <property type="protein sequence ID" value="PMB00111.1"/>
    <property type="molecule type" value="Genomic_DNA"/>
</dbReference>